<feature type="domain" description="Glycoside hydrolase 35 catalytic" evidence="7">
    <location>
        <begin position="55"/>
        <end position="368"/>
    </location>
</feature>
<keyword evidence="3" id="KW-0326">Glycosidase</keyword>
<evidence type="ECO:0000256" key="2">
    <source>
        <dbReference type="ARBA" id="ARBA00022801"/>
    </source>
</evidence>
<dbReference type="InterPro" id="IPR026283">
    <property type="entry name" value="B-gal_1-like"/>
</dbReference>
<dbReference type="SUPFAM" id="SSF51445">
    <property type="entry name" value="(Trans)glycosidases"/>
    <property type="match status" value="1"/>
</dbReference>
<gene>
    <name evidence="10" type="ORF">SAMN05216223_12110</name>
</gene>
<sequence>MGNPAVDRTVSVSFRGVAVGVGAQAGPRGRLKVAAPVQSPGRPPAPILSHPEGELLRDGEPHRILAGSLHYFRVHPEQWQDRLAKLAALGLNTVDTYVPWNFHQPRRTAPRFDGPRDLERFLGLAQDTGLDVIVRPGPYICAEWDNGGLPSWLTGLPGMRPRTSHPAFLDEVARWFDVLVPKLAAAQAAYDGPVVAVQVENEYGSYGDDAAYLEWLRDALVARGISELLCTADGPTELMQDGGSLPGVLATATFGSRAGQAARLLRERRADEPFVCAEFWNGWFDHWGDPHHVRSAGSARDALGEILDEDGSVSLYMAHGGTNFGLWAGANHDGTRFQPTVTSYDSDAPIPEHGVPGAKFFALRERLRETRARDAGAAAGPERDRPLPPPAALLAPRTLRVRPGAGLLDGLLAMSTAVRSPYPLSFEELGQPSGLVLYRAWPRVPNGSHEVTVTGLHDRAQVFADGVLVGVLDQETGSFAVEGTGARVRLELLVENQGRINYGPLLGQGKGILDGVRIERRLVHGWEMRELPLDEWSPDDVRLAPSTAAPAGGAGFATASLTLSEPADTFLALPGFGKGFAWVNGTLLGRYWEIGPQVTLYVPAPLLTSGANTVTVLELERLGDRIELRDRPELGPPEEFVETFD</sequence>
<keyword evidence="11" id="KW-1185">Reference proteome</keyword>
<dbReference type="AlphaFoldDB" id="A0A1H6DXU8"/>
<dbReference type="OrthoDB" id="9813184at2"/>
<dbReference type="Gene3D" id="3.20.20.80">
    <property type="entry name" value="Glycosidases"/>
    <property type="match status" value="1"/>
</dbReference>
<dbReference type="EMBL" id="FNVU01000021">
    <property type="protein sequence ID" value="SEG89884.1"/>
    <property type="molecule type" value="Genomic_DNA"/>
</dbReference>
<dbReference type="Pfam" id="PF21467">
    <property type="entry name" value="BetaGal_gal-bd"/>
    <property type="match status" value="1"/>
</dbReference>
<evidence type="ECO:0000259" key="9">
    <source>
        <dbReference type="Pfam" id="PF21467"/>
    </source>
</evidence>
<dbReference type="InterPro" id="IPR008979">
    <property type="entry name" value="Galactose-bd-like_sf"/>
</dbReference>
<dbReference type="PANTHER" id="PTHR23421">
    <property type="entry name" value="BETA-GALACTOSIDASE RELATED"/>
    <property type="match status" value="1"/>
</dbReference>
<evidence type="ECO:0000259" key="8">
    <source>
        <dbReference type="Pfam" id="PF21317"/>
    </source>
</evidence>
<evidence type="ECO:0000313" key="10">
    <source>
        <dbReference type="EMBL" id="SEG89884.1"/>
    </source>
</evidence>
<evidence type="ECO:0000313" key="11">
    <source>
        <dbReference type="Proteomes" id="UP000236754"/>
    </source>
</evidence>
<proteinExistence type="inferred from homology"/>
<dbReference type="Pfam" id="PF01301">
    <property type="entry name" value="Glyco_hydro_35"/>
    <property type="match status" value="1"/>
</dbReference>
<dbReference type="Proteomes" id="UP000236754">
    <property type="component" value="Unassembled WGS sequence"/>
</dbReference>
<comment type="similarity">
    <text evidence="1 5">Belongs to the glycosyl hydrolase 35 family.</text>
</comment>
<dbReference type="PIRSF" id="PIRSF006336">
    <property type="entry name" value="B-gal"/>
    <property type="match status" value="1"/>
</dbReference>
<dbReference type="PRINTS" id="PR00742">
    <property type="entry name" value="GLHYDRLASE35"/>
</dbReference>
<dbReference type="GO" id="GO:0004565">
    <property type="term" value="F:beta-galactosidase activity"/>
    <property type="evidence" value="ECO:0007669"/>
    <property type="project" value="InterPro"/>
</dbReference>
<dbReference type="Gene3D" id="2.60.120.260">
    <property type="entry name" value="Galactose-binding domain-like"/>
    <property type="match status" value="2"/>
</dbReference>
<dbReference type="InterPro" id="IPR017853">
    <property type="entry name" value="GH"/>
</dbReference>
<evidence type="ECO:0000256" key="1">
    <source>
        <dbReference type="ARBA" id="ARBA00009809"/>
    </source>
</evidence>
<feature type="region of interest" description="Disordered" evidence="6">
    <location>
        <begin position="371"/>
        <end position="391"/>
    </location>
</feature>
<feature type="domain" description="Beta-galactosidase 1-like first all-beta" evidence="8">
    <location>
        <begin position="423"/>
        <end position="531"/>
    </location>
</feature>
<dbReference type="SUPFAM" id="SSF49785">
    <property type="entry name" value="Galactose-binding domain-like"/>
    <property type="match status" value="1"/>
</dbReference>
<dbReference type="InterPro" id="IPR048913">
    <property type="entry name" value="BetaGal_gal-bd"/>
</dbReference>
<evidence type="ECO:0000256" key="4">
    <source>
        <dbReference type="PIRSR" id="PIRSR006336-1"/>
    </source>
</evidence>
<evidence type="ECO:0000259" key="7">
    <source>
        <dbReference type="Pfam" id="PF01301"/>
    </source>
</evidence>
<dbReference type="GO" id="GO:0005975">
    <property type="term" value="P:carbohydrate metabolic process"/>
    <property type="evidence" value="ECO:0007669"/>
    <property type="project" value="InterPro"/>
</dbReference>
<reference evidence="10 11" key="1">
    <citation type="submission" date="2016-10" db="EMBL/GenBank/DDBJ databases">
        <authorList>
            <person name="de Groot N.N."/>
        </authorList>
    </citation>
    <scope>NUCLEOTIDE SEQUENCE [LARGE SCALE GENOMIC DNA]</scope>
    <source>
        <strain evidence="10 11">CGMCC 4.2023</strain>
    </source>
</reference>
<feature type="domain" description="Beta-galactosidase galactose-binding" evidence="9">
    <location>
        <begin position="556"/>
        <end position="612"/>
    </location>
</feature>
<evidence type="ECO:0000256" key="3">
    <source>
        <dbReference type="ARBA" id="ARBA00023295"/>
    </source>
</evidence>
<feature type="active site" description="Nucleophile" evidence="4">
    <location>
        <position position="278"/>
    </location>
</feature>
<evidence type="ECO:0000256" key="5">
    <source>
        <dbReference type="RuleBase" id="RU003679"/>
    </source>
</evidence>
<organism evidence="10 11">
    <name type="scientific">Actinacidiphila yanglinensis</name>
    <dbReference type="NCBI Taxonomy" id="310779"/>
    <lineage>
        <taxon>Bacteria</taxon>
        <taxon>Bacillati</taxon>
        <taxon>Actinomycetota</taxon>
        <taxon>Actinomycetes</taxon>
        <taxon>Kitasatosporales</taxon>
        <taxon>Streptomycetaceae</taxon>
        <taxon>Actinacidiphila</taxon>
    </lineage>
</organism>
<dbReference type="InterPro" id="IPR031330">
    <property type="entry name" value="Gly_Hdrlase_35_cat"/>
</dbReference>
<evidence type="ECO:0000256" key="6">
    <source>
        <dbReference type="SAM" id="MobiDB-lite"/>
    </source>
</evidence>
<feature type="active site" description="Proton donor" evidence="4">
    <location>
        <position position="202"/>
    </location>
</feature>
<accession>A0A1H6DXU8</accession>
<keyword evidence="2" id="KW-0378">Hydrolase</keyword>
<protein>
    <submittedName>
        <fullName evidence="10">Beta-galactosidase</fullName>
    </submittedName>
</protein>
<dbReference type="Pfam" id="PF21317">
    <property type="entry name" value="BetaGal_ABD_1"/>
    <property type="match status" value="1"/>
</dbReference>
<dbReference type="InterPro" id="IPR048912">
    <property type="entry name" value="BetaGal1-like_ABD1"/>
</dbReference>
<name>A0A1H6DXU8_9ACTN</name>
<dbReference type="InterPro" id="IPR001944">
    <property type="entry name" value="Glycoside_Hdrlase_35"/>
</dbReference>